<dbReference type="PANTHER" id="PTHR43667">
    <property type="entry name" value="CYCLOPROPANE-FATTY-ACYL-PHOSPHOLIPID SYNTHASE"/>
    <property type="match status" value="1"/>
</dbReference>
<dbReference type="SUPFAM" id="SSF53335">
    <property type="entry name" value="S-adenosyl-L-methionine-dependent methyltransferases"/>
    <property type="match status" value="1"/>
</dbReference>
<name>A0A8H3YHI8_9TREE</name>
<dbReference type="CDD" id="cd02440">
    <property type="entry name" value="AdoMet_MTases"/>
    <property type="match status" value="1"/>
</dbReference>
<comment type="caution">
    <text evidence="1">The sequence shown here is derived from an EMBL/GenBank/DDBJ whole genome shotgun (WGS) entry which is preliminary data.</text>
</comment>
<protein>
    <recommendedName>
        <fullName evidence="3">Cyclopropane-fatty-acyl-phospholipid synthase</fullName>
    </recommendedName>
</protein>
<dbReference type="PANTHER" id="PTHR43667:SF2">
    <property type="entry name" value="FATTY ACID C-METHYL TRANSFERASE"/>
    <property type="match status" value="1"/>
</dbReference>
<dbReference type="OrthoDB" id="8300214at2759"/>
<gene>
    <name evidence="1" type="ORF">NliqN6_6336</name>
</gene>
<dbReference type="Pfam" id="PF02353">
    <property type="entry name" value="CMAS"/>
    <property type="match status" value="1"/>
</dbReference>
<proteinExistence type="predicted"/>
<keyword evidence="2" id="KW-1185">Reference proteome</keyword>
<accession>A0A8H3YHI8</accession>
<dbReference type="Proteomes" id="UP000620104">
    <property type="component" value="Unassembled WGS sequence"/>
</dbReference>
<evidence type="ECO:0008006" key="3">
    <source>
        <dbReference type="Google" id="ProtNLM"/>
    </source>
</evidence>
<dbReference type="Gene3D" id="3.40.50.150">
    <property type="entry name" value="Vaccinia Virus protein VP39"/>
    <property type="match status" value="1"/>
</dbReference>
<dbReference type="InterPro" id="IPR050723">
    <property type="entry name" value="CFA/CMAS"/>
</dbReference>
<dbReference type="EMBL" id="BLZA01000053">
    <property type="protein sequence ID" value="GHJ89934.1"/>
    <property type="molecule type" value="Genomic_DNA"/>
</dbReference>
<evidence type="ECO:0000313" key="2">
    <source>
        <dbReference type="Proteomes" id="UP000620104"/>
    </source>
</evidence>
<dbReference type="AlphaFoldDB" id="A0A8H3YHI8"/>
<dbReference type="InterPro" id="IPR029063">
    <property type="entry name" value="SAM-dependent_MTases_sf"/>
</dbReference>
<sequence>MSVIYHALTAPLTTALTLSNSAVGLASHAVLRVGSVAASSEYSPLAGVIERGVVRVLEKQVRYGKLTLVLPDGREWTSAGSAGVTGHRDQEAVTEKDVVGVTEDLDSSDDDRGSLRAASSISSSTTTLVSGGSTPRLSSTKLAELSQQTGQANAASVPFTGVNIRADLRHVDTDPASGPHVTVRINSSAFFLRILLSGDLGFAEAYMAGECTIETTQNPSQRLSPTYYSSAVHDPASPIMEGSSLLDLFQIIVRSDHPGDLSAPGQSAQARRDALNGGTISGGLQSLPATVFSALGRWTTNSRIVNSVRNSVGNIRAHYDISNRMFASFLSKDMTYSCGIYPALDADLIPSAAPPKNAWSTQDALERSQYAKLHHIIRKAKIARGHRVLEIGSGWGSFAIEAVRATGCTVDTLTLSTQQKALAEERIAKAGLQDSIRVHLMDFRSIPDDWAHTFDRCVSIEMLEAVGKEYIGPYFEMMDRMLNENGVACFQVITIPEARFATYANTDDFIRKWIFPGGFLPSVSFTTEMIEKGSKGRLVIDSICNIGPHYARTLREWRIRFLENFERDIVPALKDEHPEMSEEDIQVFKRKWIYYFVYCEIGFSERILGDHIFCLSREGNASFGSDVYV</sequence>
<reference evidence="1" key="1">
    <citation type="submission" date="2020-07" db="EMBL/GenBank/DDBJ databases">
        <title>Draft Genome Sequence of a Deep-Sea Yeast, Naganishia (Cryptococcus) liquefaciens strain N6.</title>
        <authorList>
            <person name="Han Y.W."/>
            <person name="Kajitani R."/>
            <person name="Morimoto H."/>
            <person name="Parhat M."/>
            <person name="Tsubouchi H."/>
            <person name="Bakenova O."/>
            <person name="Ogata M."/>
            <person name="Argunhan B."/>
            <person name="Aoki R."/>
            <person name="Kajiwara S."/>
            <person name="Itoh T."/>
            <person name="Iwasaki H."/>
        </authorList>
    </citation>
    <scope>NUCLEOTIDE SEQUENCE</scope>
    <source>
        <strain evidence="1">N6</strain>
    </source>
</reference>
<evidence type="ECO:0000313" key="1">
    <source>
        <dbReference type="EMBL" id="GHJ89934.1"/>
    </source>
</evidence>
<organism evidence="1 2">
    <name type="scientific">Naganishia liquefaciens</name>
    <dbReference type="NCBI Taxonomy" id="104408"/>
    <lineage>
        <taxon>Eukaryota</taxon>
        <taxon>Fungi</taxon>
        <taxon>Dikarya</taxon>
        <taxon>Basidiomycota</taxon>
        <taxon>Agaricomycotina</taxon>
        <taxon>Tremellomycetes</taxon>
        <taxon>Filobasidiales</taxon>
        <taxon>Filobasidiaceae</taxon>
        <taxon>Naganishia</taxon>
    </lineage>
</organism>